<dbReference type="Gene3D" id="3.40.50.150">
    <property type="entry name" value="Vaccinia Virus protein VP39"/>
    <property type="match status" value="1"/>
</dbReference>
<evidence type="ECO:0000313" key="6">
    <source>
        <dbReference type="EMBL" id="PKY72513.1"/>
    </source>
</evidence>
<dbReference type="PANTHER" id="PTHR11061:SF30">
    <property type="entry name" value="TRNA (URACIL(54)-C(5))-METHYLTRANSFERASE"/>
    <property type="match status" value="1"/>
</dbReference>
<dbReference type="InterPro" id="IPR010280">
    <property type="entry name" value="U5_MeTrfase_fam"/>
</dbReference>
<evidence type="ECO:0000256" key="4">
    <source>
        <dbReference type="PROSITE-ProRule" id="PRU01024"/>
    </source>
</evidence>
<evidence type="ECO:0000256" key="3">
    <source>
        <dbReference type="ARBA" id="ARBA00022691"/>
    </source>
</evidence>
<dbReference type="InterPro" id="IPR030390">
    <property type="entry name" value="MeTrfase_TrmA_AS"/>
</dbReference>
<dbReference type="PROSITE" id="PS51687">
    <property type="entry name" value="SAM_MT_RNA_M5U"/>
    <property type="match status" value="1"/>
</dbReference>
<evidence type="ECO:0000256" key="2">
    <source>
        <dbReference type="ARBA" id="ARBA00022679"/>
    </source>
</evidence>
<keyword evidence="1 4" id="KW-0489">Methyltransferase</keyword>
<dbReference type="PANTHER" id="PTHR11061">
    <property type="entry name" value="RNA M5U METHYLTRANSFERASE"/>
    <property type="match status" value="1"/>
</dbReference>
<accession>A0A2I1IN14</accession>
<keyword evidence="7" id="KW-1185">Reference proteome</keyword>
<dbReference type="PROSITE" id="PS01230">
    <property type="entry name" value="TRMA_1"/>
    <property type="match status" value="1"/>
</dbReference>
<feature type="binding site" evidence="4">
    <location>
        <position position="210"/>
    </location>
    <ligand>
        <name>S-adenosyl-L-methionine</name>
        <dbReference type="ChEBI" id="CHEBI:59789"/>
    </ligand>
</feature>
<dbReference type="EMBL" id="PKKO01000003">
    <property type="protein sequence ID" value="PKY72513.1"/>
    <property type="molecule type" value="Genomic_DNA"/>
</dbReference>
<dbReference type="GeneID" id="35866642"/>
<dbReference type="PROSITE" id="PS01231">
    <property type="entry name" value="TRMA_2"/>
    <property type="match status" value="1"/>
</dbReference>
<comment type="similarity">
    <text evidence="4">Belongs to the class I-like SAM-binding methyltransferase superfamily. RNA M5U methyltransferase family.</text>
</comment>
<evidence type="ECO:0000256" key="1">
    <source>
        <dbReference type="ARBA" id="ARBA00022603"/>
    </source>
</evidence>
<reference evidence="6 7" key="1">
    <citation type="submission" date="2017-12" db="EMBL/GenBank/DDBJ databases">
        <title>Phylogenetic diversity of female urinary microbiome.</title>
        <authorList>
            <person name="Thomas-White K."/>
            <person name="Wolfe A.J."/>
        </authorList>
    </citation>
    <scope>NUCLEOTIDE SEQUENCE [LARGE SCALE GENOMIC DNA]</scope>
    <source>
        <strain evidence="6 7">UMB0402</strain>
    </source>
</reference>
<dbReference type="CDD" id="cd02440">
    <property type="entry name" value="AdoMet_MTases"/>
    <property type="match status" value="1"/>
</dbReference>
<dbReference type="SUPFAM" id="SSF53335">
    <property type="entry name" value="S-adenosyl-L-methionine-dependent methyltransferases"/>
    <property type="match status" value="1"/>
</dbReference>
<feature type="active site" description="Nucleophile" evidence="4">
    <location>
        <position position="330"/>
    </location>
</feature>
<feature type="binding site" evidence="4">
    <location>
        <position position="303"/>
    </location>
    <ligand>
        <name>S-adenosyl-L-methionine</name>
        <dbReference type="ChEBI" id="CHEBI:59789"/>
    </ligand>
</feature>
<dbReference type="GO" id="GO:0070475">
    <property type="term" value="P:rRNA base methylation"/>
    <property type="evidence" value="ECO:0007669"/>
    <property type="project" value="TreeGrafter"/>
</dbReference>
<protein>
    <submittedName>
        <fullName evidence="6">Methyltransferase domain-containing protein</fullName>
    </submittedName>
</protein>
<dbReference type="Pfam" id="PF05958">
    <property type="entry name" value="tRNA_U5-meth_tr"/>
    <property type="match status" value="1"/>
</dbReference>
<sequence length="372" mass="39936">MQCSYFDAGKCHSCTLMGTPYEAQVVSKQAKVSALLPKVDFWDTPFCGPERGFRNKAKLAVGRKGRSGPYQLGILAPGGGVQDLTACGLYEPPIRASFAPLKRALAKTDLKPYDPATHKGQLRTVIVSTNPAGELQVRFVCRTAASIVPLRRALAGLQAELPNLVAASINLHPRHVALLEGDEEVPLTEGARLTMPVGVDLQLDRRSFFQTNTTVARALYAQARQWAGPPTGKAWDLYCGVGGFALTLAKAGWEVSGVETIASAIGCARDAAAAQGLPAKFQIGDATDWALAQTEVPALVVVNPPRRGIGQRLATVLNEGGASRILYSSCNPKTLAKDLAILDNYRPTRARMFDMFPQTNHVETAVMLSRIV</sequence>
<feature type="active site" evidence="5">
    <location>
        <position position="330"/>
    </location>
</feature>
<dbReference type="STRING" id="33007.HMPREF3198_01132"/>
<dbReference type="InterPro" id="IPR030391">
    <property type="entry name" value="MeTrfase_TrmA_CS"/>
</dbReference>
<dbReference type="InterPro" id="IPR029063">
    <property type="entry name" value="SAM-dependent_MTases_sf"/>
</dbReference>
<name>A0A2I1IN14_9ACTO</name>
<dbReference type="Gene3D" id="2.40.50.1070">
    <property type="match status" value="1"/>
</dbReference>
<dbReference type="AlphaFoldDB" id="A0A2I1IN14"/>
<gene>
    <name evidence="6" type="ORF">CYJ19_06640</name>
</gene>
<proteinExistence type="inferred from homology"/>
<keyword evidence="3 4" id="KW-0949">S-adenosyl-L-methionine</keyword>
<organism evidence="6 7">
    <name type="scientific">Winkia neuii</name>
    <dbReference type="NCBI Taxonomy" id="33007"/>
    <lineage>
        <taxon>Bacteria</taxon>
        <taxon>Bacillati</taxon>
        <taxon>Actinomycetota</taxon>
        <taxon>Actinomycetes</taxon>
        <taxon>Actinomycetales</taxon>
        <taxon>Actinomycetaceae</taxon>
        <taxon>Winkia</taxon>
    </lineage>
</organism>
<feature type="binding site" evidence="4">
    <location>
        <position position="238"/>
    </location>
    <ligand>
        <name>S-adenosyl-L-methionine</name>
        <dbReference type="ChEBI" id="CHEBI:59789"/>
    </ligand>
</feature>
<dbReference type="Proteomes" id="UP000235122">
    <property type="component" value="Unassembled WGS sequence"/>
</dbReference>
<comment type="caution">
    <text evidence="6">The sequence shown here is derived from an EMBL/GenBank/DDBJ whole genome shotgun (WGS) entry which is preliminary data.</text>
</comment>
<dbReference type="RefSeq" id="WP_024331971.1">
    <property type="nucleotide sequence ID" value="NZ_JASOXK010000007.1"/>
</dbReference>
<keyword evidence="2 4" id="KW-0808">Transferase</keyword>
<feature type="binding site" evidence="4">
    <location>
        <position position="259"/>
    </location>
    <ligand>
        <name>S-adenosyl-L-methionine</name>
        <dbReference type="ChEBI" id="CHEBI:59789"/>
    </ligand>
</feature>
<evidence type="ECO:0000313" key="7">
    <source>
        <dbReference type="Proteomes" id="UP000235122"/>
    </source>
</evidence>
<evidence type="ECO:0000256" key="5">
    <source>
        <dbReference type="PROSITE-ProRule" id="PRU10015"/>
    </source>
</evidence>
<dbReference type="GO" id="GO:0070041">
    <property type="term" value="F:rRNA (uridine-C5-)-methyltransferase activity"/>
    <property type="evidence" value="ECO:0007669"/>
    <property type="project" value="TreeGrafter"/>
</dbReference>